<evidence type="ECO:0000313" key="3">
    <source>
        <dbReference type="Proteomes" id="UP000807769"/>
    </source>
</evidence>
<dbReference type="Proteomes" id="UP000807769">
    <property type="component" value="Unassembled WGS sequence"/>
</dbReference>
<keyword evidence="3" id="KW-1185">Reference proteome</keyword>
<dbReference type="OrthoDB" id="2687854at2759"/>
<evidence type="ECO:0000256" key="1">
    <source>
        <dbReference type="SAM" id="MobiDB-lite"/>
    </source>
</evidence>
<gene>
    <name evidence="2" type="ORF">BJ212DRAFT_1480359</name>
</gene>
<sequence length="212" mass="22118">MSGARGSKCKGKAAIPKPARGSGLNPSGLPAADQLNLDAEQPQMVPFNFDPYGQSVGGWQDTQQQLYGNTEGPSFGHTQGQAATQGQLPYNHTQGLLPYGDGEGLMSYGAGPSSFVHAQGLSYQDGEGASYGDGEGALYGDGEGALYGDGEGSVSYGNISGEEGYDFYNYFKDVSFNSGPSFPDFPPDHPGQTVPVPRWIEEAPDGGTSITD</sequence>
<organism evidence="2 3">
    <name type="scientific">Suillus subaureus</name>
    <dbReference type="NCBI Taxonomy" id="48587"/>
    <lineage>
        <taxon>Eukaryota</taxon>
        <taxon>Fungi</taxon>
        <taxon>Dikarya</taxon>
        <taxon>Basidiomycota</taxon>
        <taxon>Agaricomycotina</taxon>
        <taxon>Agaricomycetes</taxon>
        <taxon>Agaricomycetidae</taxon>
        <taxon>Boletales</taxon>
        <taxon>Suillineae</taxon>
        <taxon>Suillaceae</taxon>
        <taxon>Suillus</taxon>
    </lineage>
</organism>
<name>A0A9P7EBS2_9AGAM</name>
<reference evidence="2" key="1">
    <citation type="journal article" date="2020" name="New Phytol.">
        <title>Comparative genomics reveals dynamic genome evolution in host specialist ectomycorrhizal fungi.</title>
        <authorList>
            <person name="Lofgren L.A."/>
            <person name="Nguyen N.H."/>
            <person name="Vilgalys R."/>
            <person name="Ruytinx J."/>
            <person name="Liao H.L."/>
            <person name="Branco S."/>
            <person name="Kuo A."/>
            <person name="LaButti K."/>
            <person name="Lipzen A."/>
            <person name="Andreopoulos W."/>
            <person name="Pangilinan J."/>
            <person name="Riley R."/>
            <person name="Hundley H."/>
            <person name="Na H."/>
            <person name="Barry K."/>
            <person name="Grigoriev I.V."/>
            <person name="Stajich J.E."/>
            <person name="Kennedy P.G."/>
        </authorList>
    </citation>
    <scope>NUCLEOTIDE SEQUENCE</scope>
    <source>
        <strain evidence="2">MN1</strain>
    </source>
</reference>
<dbReference type="EMBL" id="JABBWG010000014">
    <property type="protein sequence ID" value="KAG1817123.1"/>
    <property type="molecule type" value="Genomic_DNA"/>
</dbReference>
<accession>A0A9P7EBS2</accession>
<comment type="caution">
    <text evidence="2">The sequence shown here is derived from an EMBL/GenBank/DDBJ whole genome shotgun (WGS) entry which is preliminary data.</text>
</comment>
<protein>
    <submittedName>
        <fullName evidence="2">Uncharacterized protein</fullName>
    </submittedName>
</protein>
<dbReference type="AlphaFoldDB" id="A0A9P7EBS2"/>
<feature type="region of interest" description="Disordered" evidence="1">
    <location>
        <begin position="1"/>
        <end position="52"/>
    </location>
</feature>
<dbReference type="RefSeq" id="XP_041193542.1">
    <property type="nucleotide sequence ID" value="XM_041340070.1"/>
</dbReference>
<evidence type="ECO:0000313" key="2">
    <source>
        <dbReference type="EMBL" id="KAG1817123.1"/>
    </source>
</evidence>
<feature type="region of interest" description="Disordered" evidence="1">
    <location>
        <begin position="181"/>
        <end position="212"/>
    </location>
</feature>
<dbReference type="GeneID" id="64634086"/>
<proteinExistence type="predicted"/>